<dbReference type="RefSeq" id="WP_201350239.1">
    <property type="nucleotide sequence ID" value="NZ_AP014546.1"/>
</dbReference>
<dbReference type="Gene3D" id="1.10.10.60">
    <property type="entry name" value="Homeodomain-like"/>
    <property type="match status" value="1"/>
</dbReference>
<dbReference type="PANTHER" id="PTHR47894">
    <property type="entry name" value="HTH-TYPE TRANSCRIPTIONAL REGULATOR GADX"/>
    <property type="match status" value="1"/>
</dbReference>
<dbReference type="GO" id="GO:0000976">
    <property type="term" value="F:transcription cis-regulatory region binding"/>
    <property type="evidence" value="ECO:0007669"/>
    <property type="project" value="TreeGrafter"/>
</dbReference>
<protein>
    <submittedName>
        <fullName evidence="5">AraC family transcriptional regulator</fullName>
    </submittedName>
</protein>
<dbReference type="GO" id="GO:0005829">
    <property type="term" value="C:cytosol"/>
    <property type="evidence" value="ECO:0007669"/>
    <property type="project" value="TreeGrafter"/>
</dbReference>
<dbReference type="InterPro" id="IPR009057">
    <property type="entry name" value="Homeodomain-like_sf"/>
</dbReference>
<dbReference type="Proteomes" id="UP000595332">
    <property type="component" value="Chromosome"/>
</dbReference>
<keyword evidence="2" id="KW-0238">DNA-binding</keyword>
<dbReference type="Pfam" id="PF12625">
    <property type="entry name" value="Arabinose_bd"/>
    <property type="match status" value="1"/>
</dbReference>
<evidence type="ECO:0000256" key="1">
    <source>
        <dbReference type="ARBA" id="ARBA00023015"/>
    </source>
</evidence>
<dbReference type="PROSITE" id="PS01124">
    <property type="entry name" value="HTH_ARAC_FAMILY_2"/>
    <property type="match status" value="1"/>
</dbReference>
<dbReference type="InterPro" id="IPR018060">
    <property type="entry name" value="HTH_AraC"/>
</dbReference>
<sequence length="335" mass="38992">MATVDIHYVKALLNCSKRKGYSIEALIEEIGIAPELLDKPEARAYGEQVTQLVKLTWDQLNDEFLGCTQSPCKQGVFALMACHALHYESLQAVLEQGINLYNLFTDDIQMQLTNRGDIVEFKARFSRPDLDPDHFYQEFWLVIWHRFASWVIGKKIPLLYVDFPYEKPDNFRELKYLFPCRHQFNRAELKFCFSADYLTGTPVRTQRDLSRFLKNSPADLITIPGEEKSYEARIRSVLLYQKTEVLVCPSFEELAVKFNISGQTLRRKLKTEGTSYPLIKDDIRRDLAIEKLCSQKLPVSEIARLLGFSEPRSFTRAFKTWTGYTPRTYVDKNIR</sequence>
<organism evidence="5 6">
    <name type="scientific">Neptunomonas japonica JAMM 1380</name>
    <dbReference type="NCBI Taxonomy" id="1441457"/>
    <lineage>
        <taxon>Bacteria</taxon>
        <taxon>Pseudomonadati</taxon>
        <taxon>Pseudomonadota</taxon>
        <taxon>Gammaproteobacteria</taxon>
        <taxon>Oceanospirillales</taxon>
        <taxon>Oceanospirillaceae</taxon>
        <taxon>Neptunomonas</taxon>
    </lineage>
</organism>
<evidence type="ECO:0000256" key="3">
    <source>
        <dbReference type="ARBA" id="ARBA00023163"/>
    </source>
</evidence>
<dbReference type="PANTHER" id="PTHR47894:SF1">
    <property type="entry name" value="HTH-TYPE TRANSCRIPTIONAL REGULATOR VQSM"/>
    <property type="match status" value="1"/>
</dbReference>
<dbReference type="EMBL" id="AP014546">
    <property type="protein sequence ID" value="BBB29638.1"/>
    <property type="molecule type" value="Genomic_DNA"/>
</dbReference>
<dbReference type="AlphaFoldDB" id="A0A7R6PUC3"/>
<dbReference type="SMART" id="SM00342">
    <property type="entry name" value="HTH_ARAC"/>
    <property type="match status" value="1"/>
</dbReference>
<feature type="domain" description="HTH araC/xylS-type" evidence="4">
    <location>
        <begin position="232"/>
        <end position="332"/>
    </location>
</feature>
<dbReference type="GO" id="GO:0003700">
    <property type="term" value="F:DNA-binding transcription factor activity"/>
    <property type="evidence" value="ECO:0007669"/>
    <property type="project" value="InterPro"/>
</dbReference>
<keyword evidence="3" id="KW-0804">Transcription</keyword>
<evidence type="ECO:0000313" key="5">
    <source>
        <dbReference type="EMBL" id="BBB29638.1"/>
    </source>
</evidence>
<gene>
    <name evidence="5" type="ORF">NEJAP_1687</name>
</gene>
<keyword evidence="6" id="KW-1185">Reference proteome</keyword>
<evidence type="ECO:0000259" key="4">
    <source>
        <dbReference type="PROSITE" id="PS01124"/>
    </source>
</evidence>
<proteinExistence type="predicted"/>
<evidence type="ECO:0000313" key="6">
    <source>
        <dbReference type="Proteomes" id="UP000595332"/>
    </source>
</evidence>
<dbReference type="Pfam" id="PF12833">
    <property type="entry name" value="HTH_18"/>
    <property type="match status" value="1"/>
</dbReference>
<name>A0A7R6PUC3_9GAMM</name>
<dbReference type="SUPFAM" id="SSF46689">
    <property type="entry name" value="Homeodomain-like"/>
    <property type="match status" value="1"/>
</dbReference>
<dbReference type="KEGG" id="njp:NEJAP_1687"/>
<dbReference type="InterPro" id="IPR032687">
    <property type="entry name" value="AraC-type_N"/>
</dbReference>
<reference evidence="5 6" key="1">
    <citation type="journal article" date="2008" name="Int. J. Syst. Evol. Microbiol.">
        <title>Neptunomonas japonica sp. nov., an Osedax japonicus symbiont-like bacterium isolated from sediment adjacent to sperm whale carcasses off Kagoshima, Japan.</title>
        <authorList>
            <person name="Miyazaki M."/>
            <person name="Nogi Y."/>
            <person name="Fujiwara Y."/>
            <person name="Kawato M."/>
            <person name="Kubokawa K."/>
            <person name="Horikoshi K."/>
        </authorList>
    </citation>
    <scope>NUCLEOTIDE SEQUENCE [LARGE SCALE GENOMIC DNA]</scope>
    <source>
        <strain evidence="5 6">JAMM 1380</strain>
    </source>
</reference>
<evidence type="ECO:0000256" key="2">
    <source>
        <dbReference type="ARBA" id="ARBA00023125"/>
    </source>
</evidence>
<keyword evidence="1" id="KW-0805">Transcription regulation</keyword>
<accession>A0A7R6PUC3</accession>